<comment type="catalytic activity">
    <reaction evidence="16 17">
        <text>di-trans,octa-cis-undecaprenyl diphosphate + H2O = di-trans,octa-cis-undecaprenyl phosphate + phosphate + H(+)</text>
        <dbReference type="Rhea" id="RHEA:28094"/>
        <dbReference type="ChEBI" id="CHEBI:15377"/>
        <dbReference type="ChEBI" id="CHEBI:15378"/>
        <dbReference type="ChEBI" id="CHEBI:43474"/>
        <dbReference type="ChEBI" id="CHEBI:58405"/>
        <dbReference type="ChEBI" id="CHEBI:60392"/>
        <dbReference type="EC" id="3.6.1.27"/>
    </reaction>
</comment>
<dbReference type="GO" id="GO:0050380">
    <property type="term" value="F:undecaprenyl-diphosphatase activity"/>
    <property type="evidence" value="ECO:0007669"/>
    <property type="project" value="UniProtKB-UniRule"/>
</dbReference>
<evidence type="ECO:0000256" key="2">
    <source>
        <dbReference type="ARBA" id="ARBA00010621"/>
    </source>
</evidence>
<evidence type="ECO:0000256" key="3">
    <source>
        <dbReference type="ARBA" id="ARBA00012374"/>
    </source>
</evidence>
<keyword evidence="11 17" id="KW-0472">Membrane</keyword>
<keyword evidence="10 17" id="KW-1133">Transmembrane helix</keyword>
<evidence type="ECO:0000256" key="10">
    <source>
        <dbReference type="ARBA" id="ARBA00022989"/>
    </source>
</evidence>
<evidence type="ECO:0000256" key="15">
    <source>
        <dbReference type="ARBA" id="ARBA00032932"/>
    </source>
</evidence>
<dbReference type="GO" id="GO:0009252">
    <property type="term" value="P:peptidoglycan biosynthetic process"/>
    <property type="evidence" value="ECO:0007669"/>
    <property type="project" value="UniProtKB-KW"/>
</dbReference>
<comment type="subcellular location">
    <subcellularLocation>
        <location evidence="1 17">Cell membrane</location>
        <topology evidence="1 17">Multi-pass membrane protein</topology>
    </subcellularLocation>
</comment>
<evidence type="ECO:0000256" key="16">
    <source>
        <dbReference type="ARBA" id="ARBA00047594"/>
    </source>
</evidence>
<dbReference type="Pfam" id="PF02673">
    <property type="entry name" value="BacA"/>
    <property type="match status" value="1"/>
</dbReference>
<dbReference type="Proteomes" id="UP000317043">
    <property type="component" value="Unassembled WGS sequence"/>
</dbReference>
<sequence length="279" mass="30153">MQMTWLETVVLGVIQGLTEMLPISSSGHLRLASALFFDADAGASFTAVTQLGTEAAVLLYFAKDIWRLAKAWVVGIWDKPTRQTTDYRMGWYVIIGTIPIVVLGLLFKDAIRDQARNLWLVAASLILFGLLLGAAERFGGKQRGFDDFRLKDGLLLGVAQAGALIPGVSRSGATITAGLFLNIDRAVAARYSFLLAIPAVLGSGLYSLPDVFEPAGAGLIPSGAQMIVATVIAFLVGLAAVHWMLRWVERHSVYIFVWYRVIVGVLIMILLSTGVIDAT</sequence>
<evidence type="ECO:0000256" key="13">
    <source>
        <dbReference type="ARBA" id="ARBA00023316"/>
    </source>
</evidence>
<comment type="caution">
    <text evidence="18">The sequence shown here is derived from an EMBL/GenBank/DDBJ whole genome shotgun (WGS) entry which is preliminary data.</text>
</comment>
<name>A0A543AZX8_9ACTN</name>
<organism evidence="18 19">
    <name type="scientific">Stackebrandtia endophytica</name>
    <dbReference type="NCBI Taxonomy" id="1496996"/>
    <lineage>
        <taxon>Bacteria</taxon>
        <taxon>Bacillati</taxon>
        <taxon>Actinomycetota</taxon>
        <taxon>Actinomycetes</taxon>
        <taxon>Glycomycetales</taxon>
        <taxon>Glycomycetaceae</taxon>
        <taxon>Stackebrandtia</taxon>
    </lineage>
</organism>
<evidence type="ECO:0000256" key="5">
    <source>
        <dbReference type="ARBA" id="ARBA00022475"/>
    </source>
</evidence>
<dbReference type="GO" id="GO:0008360">
    <property type="term" value="P:regulation of cell shape"/>
    <property type="evidence" value="ECO:0007669"/>
    <property type="project" value="UniProtKB-KW"/>
</dbReference>
<evidence type="ECO:0000256" key="14">
    <source>
        <dbReference type="ARBA" id="ARBA00032707"/>
    </source>
</evidence>
<evidence type="ECO:0000256" key="9">
    <source>
        <dbReference type="ARBA" id="ARBA00022984"/>
    </source>
</evidence>
<dbReference type="NCBIfam" id="TIGR00753">
    <property type="entry name" value="undec_PP_bacA"/>
    <property type="match status" value="1"/>
</dbReference>
<dbReference type="FunCoup" id="A0A543AZX8">
    <property type="interactions" value="6"/>
</dbReference>
<evidence type="ECO:0000256" key="7">
    <source>
        <dbReference type="ARBA" id="ARBA00022801"/>
    </source>
</evidence>
<dbReference type="PANTHER" id="PTHR30622">
    <property type="entry name" value="UNDECAPRENYL-DIPHOSPHATASE"/>
    <property type="match status" value="1"/>
</dbReference>
<feature type="transmembrane region" description="Helical" evidence="17">
    <location>
        <begin position="118"/>
        <end position="135"/>
    </location>
</feature>
<proteinExistence type="inferred from homology"/>
<feature type="transmembrane region" description="Helical" evidence="17">
    <location>
        <begin position="226"/>
        <end position="245"/>
    </location>
</feature>
<evidence type="ECO:0000256" key="6">
    <source>
        <dbReference type="ARBA" id="ARBA00022692"/>
    </source>
</evidence>
<dbReference type="AlphaFoldDB" id="A0A543AZX8"/>
<dbReference type="EMBL" id="VFOW01000001">
    <property type="protein sequence ID" value="TQL78134.1"/>
    <property type="molecule type" value="Genomic_DNA"/>
</dbReference>
<dbReference type="InterPro" id="IPR003824">
    <property type="entry name" value="UppP"/>
</dbReference>
<keyword evidence="6 17" id="KW-0812">Transmembrane</keyword>
<dbReference type="NCBIfam" id="NF001392">
    <property type="entry name" value="PRK00281.2-1"/>
    <property type="match status" value="1"/>
</dbReference>
<keyword evidence="19" id="KW-1185">Reference proteome</keyword>
<evidence type="ECO:0000256" key="12">
    <source>
        <dbReference type="ARBA" id="ARBA00023251"/>
    </source>
</evidence>
<feature type="transmembrane region" description="Helical" evidence="17">
    <location>
        <begin position="188"/>
        <end position="206"/>
    </location>
</feature>
<evidence type="ECO:0000256" key="1">
    <source>
        <dbReference type="ARBA" id="ARBA00004651"/>
    </source>
</evidence>
<evidence type="ECO:0000313" key="18">
    <source>
        <dbReference type="EMBL" id="TQL78134.1"/>
    </source>
</evidence>
<evidence type="ECO:0000256" key="11">
    <source>
        <dbReference type="ARBA" id="ARBA00023136"/>
    </source>
</evidence>
<gene>
    <name evidence="17" type="primary">uppP</name>
    <name evidence="18" type="ORF">FB566_3711</name>
</gene>
<feature type="transmembrane region" description="Helical" evidence="17">
    <location>
        <begin position="257"/>
        <end position="276"/>
    </location>
</feature>
<evidence type="ECO:0000256" key="4">
    <source>
        <dbReference type="ARBA" id="ARBA00021581"/>
    </source>
</evidence>
<evidence type="ECO:0000256" key="8">
    <source>
        <dbReference type="ARBA" id="ARBA00022960"/>
    </source>
</evidence>
<keyword evidence="12 17" id="KW-0046">Antibiotic resistance</keyword>
<dbReference type="HAMAP" id="MF_01006">
    <property type="entry name" value="Undec_diphosphatase"/>
    <property type="match status" value="1"/>
</dbReference>
<evidence type="ECO:0000256" key="17">
    <source>
        <dbReference type="HAMAP-Rule" id="MF_01006"/>
    </source>
</evidence>
<feature type="transmembrane region" description="Helical" evidence="17">
    <location>
        <begin position="89"/>
        <end position="106"/>
    </location>
</feature>
<accession>A0A543AZX8</accession>
<keyword evidence="9 17" id="KW-0573">Peptidoglycan synthesis</keyword>
<dbReference type="EC" id="3.6.1.27" evidence="3 17"/>
<comment type="similarity">
    <text evidence="2 17">Belongs to the UppP family.</text>
</comment>
<comment type="miscellaneous">
    <text evidence="17">Bacitracin is thought to be involved in the inhibition of peptidoglycan synthesis by sequestering undecaprenyl diphosphate, thereby reducing the pool of lipid carrier available.</text>
</comment>
<dbReference type="InParanoid" id="A0A543AZX8"/>
<comment type="function">
    <text evidence="17">Catalyzes the dephosphorylation of undecaprenyl diphosphate (UPP). Confers resistance to bacitracin.</text>
</comment>
<reference evidence="18 19" key="1">
    <citation type="submission" date="2019-06" db="EMBL/GenBank/DDBJ databases">
        <title>Sequencing the genomes of 1000 actinobacteria strains.</title>
        <authorList>
            <person name="Klenk H.-P."/>
        </authorList>
    </citation>
    <scope>NUCLEOTIDE SEQUENCE [LARGE SCALE GENOMIC DNA]</scope>
    <source>
        <strain evidence="18 19">DSM 45928</strain>
    </source>
</reference>
<keyword evidence="5 17" id="KW-1003">Cell membrane</keyword>
<keyword evidence="8 17" id="KW-0133">Cell shape</keyword>
<dbReference type="GO" id="GO:0046677">
    <property type="term" value="P:response to antibiotic"/>
    <property type="evidence" value="ECO:0007669"/>
    <property type="project" value="UniProtKB-UniRule"/>
</dbReference>
<dbReference type="GO" id="GO:0005886">
    <property type="term" value="C:plasma membrane"/>
    <property type="evidence" value="ECO:0007669"/>
    <property type="project" value="UniProtKB-SubCell"/>
</dbReference>
<protein>
    <recommendedName>
        <fullName evidence="4 17">Undecaprenyl-diphosphatase</fullName>
        <ecNumber evidence="3 17">3.6.1.27</ecNumber>
    </recommendedName>
    <alternativeName>
        <fullName evidence="15 17">Bacitracin resistance protein</fullName>
    </alternativeName>
    <alternativeName>
        <fullName evidence="14 17">Undecaprenyl pyrophosphate phosphatase</fullName>
    </alternativeName>
</protein>
<dbReference type="GO" id="GO:0071555">
    <property type="term" value="P:cell wall organization"/>
    <property type="evidence" value="ECO:0007669"/>
    <property type="project" value="UniProtKB-KW"/>
</dbReference>
<keyword evidence="7 17" id="KW-0378">Hydrolase</keyword>
<keyword evidence="13 17" id="KW-0961">Cell wall biogenesis/degradation</keyword>
<dbReference type="PANTHER" id="PTHR30622:SF4">
    <property type="entry name" value="UNDECAPRENYL-DIPHOSPHATASE"/>
    <property type="match status" value="1"/>
</dbReference>
<evidence type="ECO:0000313" key="19">
    <source>
        <dbReference type="Proteomes" id="UP000317043"/>
    </source>
</evidence>